<feature type="transmembrane region" description="Helical" evidence="7">
    <location>
        <begin position="325"/>
        <end position="352"/>
    </location>
</feature>
<keyword evidence="3" id="KW-1003">Cell membrane</keyword>
<organism evidence="9 10">
    <name type="scientific">Tautonia sociabilis</name>
    <dbReference type="NCBI Taxonomy" id="2080755"/>
    <lineage>
        <taxon>Bacteria</taxon>
        <taxon>Pseudomonadati</taxon>
        <taxon>Planctomycetota</taxon>
        <taxon>Planctomycetia</taxon>
        <taxon>Isosphaerales</taxon>
        <taxon>Isosphaeraceae</taxon>
        <taxon>Tautonia</taxon>
    </lineage>
</organism>
<dbReference type="RefSeq" id="WP_126724983.1">
    <property type="nucleotide sequence ID" value="NZ_RYZH01000014.1"/>
</dbReference>
<feature type="domain" description="Type II secretion system protein GspF" evidence="8">
    <location>
        <begin position="226"/>
        <end position="345"/>
    </location>
</feature>
<proteinExistence type="inferred from homology"/>
<evidence type="ECO:0000313" key="10">
    <source>
        <dbReference type="Proteomes" id="UP000280296"/>
    </source>
</evidence>
<dbReference type="Proteomes" id="UP000280296">
    <property type="component" value="Unassembled WGS sequence"/>
</dbReference>
<dbReference type="OrthoDB" id="279749at2"/>
<evidence type="ECO:0000256" key="1">
    <source>
        <dbReference type="ARBA" id="ARBA00004651"/>
    </source>
</evidence>
<dbReference type="PANTHER" id="PTHR30012">
    <property type="entry name" value="GENERAL SECRETION PATHWAY PROTEIN"/>
    <property type="match status" value="1"/>
</dbReference>
<dbReference type="GO" id="GO:0015628">
    <property type="term" value="P:protein secretion by the type II secretion system"/>
    <property type="evidence" value="ECO:0007669"/>
    <property type="project" value="TreeGrafter"/>
</dbReference>
<reference evidence="9 10" key="1">
    <citation type="submission" date="2018-12" db="EMBL/GenBank/DDBJ databases">
        <authorList>
            <person name="Toschakov S.V."/>
        </authorList>
    </citation>
    <scope>NUCLEOTIDE SEQUENCE [LARGE SCALE GENOMIC DNA]</scope>
    <source>
        <strain evidence="9 10">GM2012</strain>
    </source>
</reference>
<evidence type="ECO:0000313" key="9">
    <source>
        <dbReference type="EMBL" id="RUL88074.1"/>
    </source>
</evidence>
<dbReference type="GO" id="GO:0005886">
    <property type="term" value="C:plasma membrane"/>
    <property type="evidence" value="ECO:0007669"/>
    <property type="project" value="UniProtKB-SubCell"/>
</dbReference>
<accession>A0A432MKX2</accession>
<comment type="caution">
    <text evidence="9">The sequence shown here is derived from an EMBL/GenBank/DDBJ whole genome shotgun (WGS) entry which is preliminary data.</text>
</comment>
<keyword evidence="6 7" id="KW-0472">Membrane</keyword>
<keyword evidence="10" id="KW-1185">Reference proteome</keyword>
<dbReference type="InterPro" id="IPR018076">
    <property type="entry name" value="T2SS_GspF_dom"/>
</dbReference>
<reference evidence="9 10" key="2">
    <citation type="submission" date="2019-01" db="EMBL/GenBank/DDBJ databases">
        <title>Tautonia sociabilis, a novel thermotolerant planctomycete of Isosphaeraceae family, isolated from a 4000 m deep subterranean habitat.</title>
        <authorList>
            <person name="Kovaleva O.L."/>
            <person name="Elcheninov A.G."/>
            <person name="Van Heerden E."/>
            <person name="Toshchakov S.V."/>
            <person name="Novikov A."/>
            <person name="Bonch-Osmolovskaya E.A."/>
            <person name="Kublanov I.V."/>
        </authorList>
    </citation>
    <scope>NUCLEOTIDE SEQUENCE [LARGE SCALE GENOMIC DNA]</scope>
    <source>
        <strain evidence="9 10">GM2012</strain>
    </source>
</reference>
<evidence type="ECO:0000256" key="2">
    <source>
        <dbReference type="ARBA" id="ARBA00005745"/>
    </source>
</evidence>
<name>A0A432MKX2_9BACT</name>
<evidence type="ECO:0000256" key="6">
    <source>
        <dbReference type="ARBA" id="ARBA00023136"/>
    </source>
</evidence>
<keyword evidence="5 7" id="KW-1133">Transmembrane helix</keyword>
<dbReference type="InterPro" id="IPR003004">
    <property type="entry name" value="GspF/PilC"/>
</dbReference>
<comment type="subcellular location">
    <subcellularLocation>
        <location evidence="1">Cell membrane</location>
        <topology evidence="1">Multi-pass membrane protein</topology>
    </subcellularLocation>
</comment>
<gene>
    <name evidence="9" type="ORF">TsocGM_09025</name>
</gene>
<sequence length="360" mass="37676">MASGVEREGRGGSERVTLDELIALNEEIAALVRAGGPLERGLIGARGDLKGRLGRVAGTIGRRMEQTGCSLEEALEAEGESIPELYRAVVAAGIRAGRLPAALEGMTTFARRLADLRTTIGLALIYPALVALLAYGLIVAMVVLLAPRIASAYDALGVPAGIASRLARAGEWAWAWGPAGLIVLILAAAAWVRSGRASALGGLSPTLGWMPGTRTLLRLSRSGLLAELLALLVENRVPLPDALRLAARAVGDDRLREAVARAAEATSRGEDLRSALAPESSPGLPPLLRWLVVSGASHRDLPGALRLAARTYHERALLQAELIRLFGPTALVALIGGTAVLLYGMTLFAPFAELLRGVAS</sequence>
<dbReference type="Gene3D" id="1.20.81.30">
    <property type="entry name" value="Type II secretion system (T2SS), domain F"/>
    <property type="match status" value="2"/>
</dbReference>
<feature type="transmembrane region" description="Helical" evidence="7">
    <location>
        <begin position="173"/>
        <end position="192"/>
    </location>
</feature>
<keyword evidence="4 7" id="KW-0812">Transmembrane</keyword>
<dbReference type="AlphaFoldDB" id="A0A432MKX2"/>
<feature type="domain" description="Type II secretion system protein GspF" evidence="8">
    <location>
        <begin position="27"/>
        <end position="147"/>
    </location>
</feature>
<dbReference type="Pfam" id="PF00482">
    <property type="entry name" value="T2SSF"/>
    <property type="match status" value="2"/>
</dbReference>
<dbReference type="PRINTS" id="PR00812">
    <property type="entry name" value="BCTERIALGSPF"/>
</dbReference>
<evidence type="ECO:0000256" key="4">
    <source>
        <dbReference type="ARBA" id="ARBA00022692"/>
    </source>
</evidence>
<evidence type="ECO:0000256" key="5">
    <source>
        <dbReference type="ARBA" id="ARBA00022989"/>
    </source>
</evidence>
<feature type="transmembrane region" description="Helical" evidence="7">
    <location>
        <begin position="120"/>
        <end position="146"/>
    </location>
</feature>
<dbReference type="EMBL" id="RYZH01000014">
    <property type="protein sequence ID" value="RUL88074.1"/>
    <property type="molecule type" value="Genomic_DNA"/>
</dbReference>
<evidence type="ECO:0000259" key="8">
    <source>
        <dbReference type="Pfam" id="PF00482"/>
    </source>
</evidence>
<evidence type="ECO:0000256" key="7">
    <source>
        <dbReference type="SAM" id="Phobius"/>
    </source>
</evidence>
<dbReference type="InterPro" id="IPR042094">
    <property type="entry name" value="T2SS_GspF_sf"/>
</dbReference>
<dbReference type="PANTHER" id="PTHR30012:SF0">
    <property type="entry name" value="TYPE II SECRETION SYSTEM PROTEIN F-RELATED"/>
    <property type="match status" value="1"/>
</dbReference>
<comment type="similarity">
    <text evidence="2">Belongs to the GSP F family.</text>
</comment>
<evidence type="ECO:0000256" key="3">
    <source>
        <dbReference type="ARBA" id="ARBA00022475"/>
    </source>
</evidence>
<protein>
    <submittedName>
        <fullName evidence="9">Type II secretory pathway, component PulF</fullName>
    </submittedName>
</protein>